<proteinExistence type="predicted"/>
<evidence type="ECO:0000313" key="3">
    <source>
        <dbReference type="EMBL" id="TQN65351.1"/>
    </source>
</evidence>
<gene>
    <name evidence="3" type="primary">Het-6-11</name>
    <name evidence="3" type="ORF">CSHISOI_10076</name>
</gene>
<keyword evidence="4" id="KW-1185">Reference proteome</keyword>
<dbReference type="InterPro" id="IPR052895">
    <property type="entry name" value="HetReg/Transcr_Mod"/>
</dbReference>
<dbReference type="EMBL" id="PUHP01001678">
    <property type="protein sequence ID" value="TQN65351.1"/>
    <property type="molecule type" value="Genomic_DNA"/>
</dbReference>
<evidence type="ECO:0000259" key="2">
    <source>
        <dbReference type="Pfam" id="PF06985"/>
    </source>
</evidence>
<feature type="domain" description="Heterokaryon incompatibility" evidence="2">
    <location>
        <begin position="146"/>
        <end position="266"/>
    </location>
</feature>
<dbReference type="Pfam" id="PF26639">
    <property type="entry name" value="Het-6_barrel"/>
    <property type="match status" value="1"/>
</dbReference>
<evidence type="ECO:0000256" key="1">
    <source>
        <dbReference type="SAM" id="MobiDB-lite"/>
    </source>
</evidence>
<accession>A0A5Q4BF09</accession>
<protein>
    <submittedName>
        <fullName evidence="3">Heterokaryon incompatibility protein 6, OR allele</fullName>
    </submittedName>
</protein>
<feature type="region of interest" description="Disordered" evidence="1">
    <location>
        <begin position="114"/>
        <end position="136"/>
    </location>
</feature>
<dbReference type="PANTHER" id="PTHR24148:SF64">
    <property type="entry name" value="HETEROKARYON INCOMPATIBILITY DOMAIN-CONTAINING PROTEIN"/>
    <property type="match status" value="1"/>
</dbReference>
<evidence type="ECO:0000313" key="4">
    <source>
        <dbReference type="Proteomes" id="UP000326340"/>
    </source>
</evidence>
<dbReference type="PANTHER" id="PTHR24148">
    <property type="entry name" value="ANKYRIN REPEAT DOMAIN-CONTAINING PROTEIN 39 HOMOLOG-RELATED"/>
    <property type="match status" value="1"/>
</dbReference>
<sequence length="743" mass="81656">MSRAIIGGTGSAKAALEHYVYSELPTANSIRLIQITPDESKSQGFALQLKTCTLDEAPPFWALSYTWGSSDFDDGSDSLTTPETRYVQVECEGRGLEVGETLLDFLTQVKDDMINVSGSPPQRRTPPRDDPASSPRHRLLFPANPLNLWVDAMCIDQRSSREKSHQVQLMGRIYEAARTVVVWLGTAEPNDNVSWVLDTFVPVIRAEARSSATVALLQETGPELDRPEATRLLGREFCDRWRRSYPDYFAFFLRKRWLTRGWVVQEAALPAPADIVLQCGAAQFPWSRANRLSAFILMARWDAELIGRLGRRLPDWERRPGTIDRLWNPVQNSLPAFAGDAVGRRMAEWQRQRWGASTDEEIRHAEVLHTFHRLRIYRFENPVDHIYGALGLVGRILGPRYRLGVVPSYGVPAELAYTRVTAWLLPHLPNLDVLGLAGIAEGRRENLPSWVPDFSFHGPGHYASLQRLRQLASGCRPFHPFDASGTHVAPGRHGARSEEPAALTLQGALIDEIRETRSLEQSGHGVIADVSWLLDFCDRRGGFYGPTGQRFAEVAVATLTADLEPEQGRGDDASAQWVRRCISYNAAAGRQGGPADPDTLDKLRAKSAHPGAGGHGDPFITPGDALAMSAGEDFVPRLTDDPVSKIVQFIAPGRRVLDTKEGYLGLGPAAATARAGDEVWLVQGSRMPLVLRKTPAGTGALGDAEGTGGGKYALVGETYLHGVMYGSMMTKDVIDGFGPVVLC</sequence>
<name>A0A5Q4BF09_9PEZI</name>
<dbReference type="Pfam" id="PF06985">
    <property type="entry name" value="HET"/>
    <property type="match status" value="1"/>
</dbReference>
<dbReference type="AlphaFoldDB" id="A0A5Q4BF09"/>
<dbReference type="InterPro" id="IPR010730">
    <property type="entry name" value="HET"/>
</dbReference>
<feature type="region of interest" description="Disordered" evidence="1">
    <location>
        <begin position="588"/>
        <end position="620"/>
    </location>
</feature>
<dbReference type="Proteomes" id="UP000326340">
    <property type="component" value="Unassembled WGS sequence"/>
</dbReference>
<organism evidence="3 4">
    <name type="scientific">Colletotrichum shisoi</name>
    <dbReference type="NCBI Taxonomy" id="2078593"/>
    <lineage>
        <taxon>Eukaryota</taxon>
        <taxon>Fungi</taxon>
        <taxon>Dikarya</taxon>
        <taxon>Ascomycota</taxon>
        <taxon>Pezizomycotina</taxon>
        <taxon>Sordariomycetes</taxon>
        <taxon>Hypocreomycetidae</taxon>
        <taxon>Glomerellales</taxon>
        <taxon>Glomerellaceae</taxon>
        <taxon>Colletotrichum</taxon>
        <taxon>Colletotrichum destructivum species complex</taxon>
    </lineage>
</organism>
<comment type="caution">
    <text evidence="3">The sequence shown here is derived from an EMBL/GenBank/DDBJ whole genome shotgun (WGS) entry which is preliminary data.</text>
</comment>
<dbReference type="OrthoDB" id="4476201at2759"/>
<reference evidence="3 4" key="1">
    <citation type="journal article" date="2019" name="Sci. Rep.">
        <title>Colletotrichum shisoi sp. nov., an anthracnose pathogen of Perilla frutescens in Japan: molecular phylogenetic, morphological and genomic evidence.</title>
        <authorList>
            <person name="Gan P."/>
            <person name="Tsushima A."/>
            <person name="Hiroyama R."/>
            <person name="Narusaka M."/>
            <person name="Takano Y."/>
            <person name="Narusaka Y."/>
            <person name="Kawaradani M."/>
            <person name="Damm U."/>
            <person name="Shirasu K."/>
        </authorList>
    </citation>
    <scope>NUCLEOTIDE SEQUENCE [LARGE SCALE GENOMIC DNA]</scope>
    <source>
        <strain evidence="3 4">PG-2018a</strain>
    </source>
</reference>